<accession>A0ACB9JYY5</accession>
<organism evidence="1 2">
    <name type="scientific">Smallanthus sonchifolius</name>
    <dbReference type="NCBI Taxonomy" id="185202"/>
    <lineage>
        <taxon>Eukaryota</taxon>
        <taxon>Viridiplantae</taxon>
        <taxon>Streptophyta</taxon>
        <taxon>Embryophyta</taxon>
        <taxon>Tracheophyta</taxon>
        <taxon>Spermatophyta</taxon>
        <taxon>Magnoliopsida</taxon>
        <taxon>eudicotyledons</taxon>
        <taxon>Gunneridae</taxon>
        <taxon>Pentapetalae</taxon>
        <taxon>asterids</taxon>
        <taxon>campanulids</taxon>
        <taxon>Asterales</taxon>
        <taxon>Asteraceae</taxon>
        <taxon>Asteroideae</taxon>
        <taxon>Heliantheae alliance</taxon>
        <taxon>Millerieae</taxon>
        <taxon>Smallanthus</taxon>
    </lineage>
</organism>
<evidence type="ECO:0000313" key="1">
    <source>
        <dbReference type="EMBL" id="KAI3825253.1"/>
    </source>
</evidence>
<dbReference type="EMBL" id="CM042019">
    <property type="protein sequence ID" value="KAI3825253.1"/>
    <property type="molecule type" value="Genomic_DNA"/>
</dbReference>
<reference evidence="2" key="1">
    <citation type="journal article" date="2022" name="Mol. Ecol. Resour.">
        <title>The genomes of chicory, endive, great burdock and yacon provide insights into Asteraceae palaeo-polyploidization history and plant inulin production.</title>
        <authorList>
            <person name="Fan W."/>
            <person name="Wang S."/>
            <person name="Wang H."/>
            <person name="Wang A."/>
            <person name="Jiang F."/>
            <person name="Liu H."/>
            <person name="Zhao H."/>
            <person name="Xu D."/>
            <person name="Zhang Y."/>
        </authorList>
    </citation>
    <scope>NUCLEOTIDE SEQUENCE [LARGE SCALE GENOMIC DNA]</scope>
    <source>
        <strain evidence="2">cv. Yunnan</strain>
    </source>
</reference>
<comment type="caution">
    <text evidence="1">The sequence shown here is derived from an EMBL/GenBank/DDBJ whole genome shotgun (WGS) entry which is preliminary data.</text>
</comment>
<keyword evidence="2" id="KW-1185">Reference proteome</keyword>
<evidence type="ECO:0000313" key="2">
    <source>
        <dbReference type="Proteomes" id="UP001056120"/>
    </source>
</evidence>
<reference evidence="1 2" key="2">
    <citation type="journal article" date="2022" name="Mol. Ecol. Resour.">
        <title>The genomes of chicory, endive, great burdock and yacon provide insights into Asteraceae paleo-polyploidization history and plant inulin production.</title>
        <authorList>
            <person name="Fan W."/>
            <person name="Wang S."/>
            <person name="Wang H."/>
            <person name="Wang A."/>
            <person name="Jiang F."/>
            <person name="Liu H."/>
            <person name="Zhao H."/>
            <person name="Xu D."/>
            <person name="Zhang Y."/>
        </authorList>
    </citation>
    <scope>NUCLEOTIDE SEQUENCE [LARGE SCALE GENOMIC DNA]</scope>
    <source>
        <strain evidence="2">cv. Yunnan</strain>
        <tissue evidence="1">Leaves</tissue>
    </source>
</reference>
<sequence length="112" mass="12609">MKSVSVQVGDVSYEEFNKKEKSKHVTTESEHVEAVALELVVPSHQEAINKVIVDTTAEVVNEPQETMEDPVLSPSTPPALEDLKNWNTDLNLLLRIWRLMPLPGVIMVLHRV</sequence>
<protein>
    <submittedName>
        <fullName evidence="1">Uncharacterized protein</fullName>
    </submittedName>
</protein>
<name>A0ACB9JYY5_9ASTR</name>
<proteinExistence type="predicted"/>
<dbReference type="Proteomes" id="UP001056120">
    <property type="component" value="Linkage Group LG02"/>
</dbReference>
<gene>
    <name evidence="1" type="ORF">L1987_06734</name>
</gene>